<dbReference type="OrthoDB" id="25039at2759"/>
<evidence type="ECO:0000256" key="1">
    <source>
        <dbReference type="SAM" id="SignalP"/>
    </source>
</evidence>
<gene>
    <name evidence="2" type="ORF">CAMP_LOCUS7968</name>
</gene>
<dbReference type="SUPFAM" id="SSF51445">
    <property type="entry name" value="(Trans)glycosidases"/>
    <property type="match status" value="1"/>
</dbReference>
<protein>
    <submittedName>
        <fullName evidence="2">Uncharacterized protein</fullName>
    </submittedName>
</protein>
<dbReference type="AlphaFoldDB" id="A0A9P1N2E8"/>
<keyword evidence="1" id="KW-0732">Signal</keyword>
<dbReference type="GO" id="GO:0045087">
    <property type="term" value="P:innate immune response"/>
    <property type="evidence" value="ECO:0007669"/>
    <property type="project" value="TreeGrafter"/>
</dbReference>
<dbReference type="EMBL" id="CANHGI010000003">
    <property type="protein sequence ID" value="CAI5445331.1"/>
    <property type="molecule type" value="Genomic_DNA"/>
</dbReference>
<dbReference type="Proteomes" id="UP001152747">
    <property type="component" value="Unassembled WGS sequence"/>
</dbReference>
<feature type="chain" id="PRO_5040259246" evidence="1">
    <location>
        <begin position="18"/>
        <end position="236"/>
    </location>
</feature>
<dbReference type="InterPro" id="IPR051595">
    <property type="entry name" value="GH25_Enzymes"/>
</dbReference>
<comment type="caution">
    <text evidence="2">The sequence shown here is derived from an EMBL/GenBank/DDBJ whole genome shotgun (WGS) entry which is preliminary data.</text>
</comment>
<feature type="signal peptide" evidence="1">
    <location>
        <begin position="1"/>
        <end position="17"/>
    </location>
</feature>
<evidence type="ECO:0000313" key="3">
    <source>
        <dbReference type="Proteomes" id="UP001152747"/>
    </source>
</evidence>
<sequence length="236" mass="26403">MKSALIFISFLIASFSALPVKEETTISGYSLDVSQPLTNSSIMSFSIDRYAGIIVRVFETNTTSFDKSMLSTLNNAIAYHSLRIEAFMAPTMFAKLSGSEQFDVVANNFRNNSIGFVNTVYISVNDTKLFSTNTTANSAFIESIVTRGMQLKYNVGIFTNSKLWKKITDNYDGLDGNVRLWYWANNGEGIMNEGAPNFNDFKSFGNWAKPDIKQFAKNEMVDGAKVNRNVFAIRKN</sequence>
<reference evidence="2" key="1">
    <citation type="submission" date="2022-11" db="EMBL/GenBank/DDBJ databases">
        <authorList>
            <person name="Kikuchi T."/>
        </authorList>
    </citation>
    <scope>NUCLEOTIDE SEQUENCE</scope>
    <source>
        <strain evidence="2">PS1010</strain>
    </source>
</reference>
<evidence type="ECO:0000313" key="2">
    <source>
        <dbReference type="EMBL" id="CAI5445331.1"/>
    </source>
</evidence>
<dbReference type="PANTHER" id="PTHR23208">
    <property type="entry name" value="LYSOZYME PROTEIN"/>
    <property type="match status" value="1"/>
</dbReference>
<accession>A0A9P1N2E8</accession>
<organism evidence="2 3">
    <name type="scientific">Caenorhabditis angaria</name>
    <dbReference type="NCBI Taxonomy" id="860376"/>
    <lineage>
        <taxon>Eukaryota</taxon>
        <taxon>Metazoa</taxon>
        <taxon>Ecdysozoa</taxon>
        <taxon>Nematoda</taxon>
        <taxon>Chromadorea</taxon>
        <taxon>Rhabditida</taxon>
        <taxon>Rhabditina</taxon>
        <taxon>Rhabditomorpha</taxon>
        <taxon>Rhabditoidea</taxon>
        <taxon>Rhabditidae</taxon>
        <taxon>Peloderinae</taxon>
        <taxon>Caenorhabditis</taxon>
    </lineage>
</organism>
<proteinExistence type="predicted"/>
<dbReference type="Gene3D" id="3.20.20.80">
    <property type="entry name" value="Glycosidases"/>
    <property type="match status" value="1"/>
</dbReference>
<dbReference type="InterPro" id="IPR017853">
    <property type="entry name" value="GH"/>
</dbReference>
<name>A0A9P1N2E8_9PELO</name>
<dbReference type="PANTHER" id="PTHR23208:SF14">
    <property type="entry name" value="GLYCOSIDE HYDROLASE FAMILY 25 PROTEIN-RELATED"/>
    <property type="match status" value="1"/>
</dbReference>
<keyword evidence="3" id="KW-1185">Reference proteome</keyword>
<dbReference type="GO" id="GO:0007165">
    <property type="term" value="P:signal transduction"/>
    <property type="evidence" value="ECO:0007669"/>
    <property type="project" value="TreeGrafter"/>
</dbReference>